<dbReference type="AlphaFoldDB" id="A0AAV7T856"/>
<accession>A0AAV7T856</accession>
<proteinExistence type="predicted"/>
<gene>
    <name evidence="2" type="ORF">NDU88_004360</name>
</gene>
<sequence length="373" mass="40057">MESRMCSPGGRGTSSDFFEDLMLYREANEARGCGSCPGIFKELVARHMAADGGGCRSCPGMLEVVTEQLMGAEGGAGINIPEEKSMRLVATDGAGDSIWPGIHEEGAVRQTVMHGCRSCPGILEAVSEFQVNHERLGSILVEEMIARQVASHCFSSSRNLEEGVVHKLTTDIAGCSSCPSILEMHEIQHSHADSAECRSCPGILEAVVAQQMAADRAGCRSCPGFFEGMSVRQMPSEAGDSVTEESRMPQMSSDTGVSTGFQGMIDEIVMHSVVSSGKAAESPLHTAAQRNRRYTLRPSRPVPQDAAFTKSATQIAALRQNTLRLKRLTGRYTLRLKWLTSRHTLRLCRPAPHDGAFTKGASQTAALGKTAGN</sequence>
<evidence type="ECO:0000313" key="3">
    <source>
        <dbReference type="Proteomes" id="UP001066276"/>
    </source>
</evidence>
<reference evidence="2" key="1">
    <citation type="journal article" date="2022" name="bioRxiv">
        <title>Sequencing and chromosome-scale assembly of the giantPleurodeles waltlgenome.</title>
        <authorList>
            <person name="Brown T."/>
            <person name="Elewa A."/>
            <person name="Iarovenko S."/>
            <person name="Subramanian E."/>
            <person name="Araus A.J."/>
            <person name="Petzold A."/>
            <person name="Susuki M."/>
            <person name="Suzuki K.-i.T."/>
            <person name="Hayashi T."/>
            <person name="Toyoda A."/>
            <person name="Oliveira C."/>
            <person name="Osipova E."/>
            <person name="Leigh N.D."/>
            <person name="Simon A."/>
            <person name="Yun M.H."/>
        </authorList>
    </citation>
    <scope>NUCLEOTIDE SEQUENCE</scope>
    <source>
        <strain evidence="2">20211129_DDA</strain>
        <tissue evidence="2">Liver</tissue>
    </source>
</reference>
<evidence type="ECO:0000256" key="1">
    <source>
        <dbReference type="SAM" id="MobiDB-lite"/>
    </source>
</evidence>
<organism evidence="2 3">
    <name type="scientific">Pleurodeles waltl</name>
    <name type="common">Iberian ribbed newt</name>
    <dbReference type="NCBI Taxonomy" id="8319"/>
    <lineage>
        <taxon>Eukaryota</taxon>
        <taxon>Metazoa</taxon>
        <taxon>Chordata</taxon>
        <taxon>Craniata</taxon>
        <taxon>Vertebrata</taxon>
        <taxon>Euteleostomi</taxon>
        <taxon>Amphibia</taxon>
        <taxon>Batrachia</taxon>
        <taxon>Caudata</taxon>
        <taxon>Salamandroidea</taxon>
        <taxon>Salamandridae</taxon>
        <taxon>Pleurodelinae</taxon>
        <taxon>Pleurodeles</taxon>
    </lineage>
</organism>
<keyword evidence="3" id="KW-1185">Reference proteome</keyword>
<comment type="caution">
    <text evidence="2">The sequence shown here is derived from an EMBL/GenBank/DDBJ whole genome shotgun (WGS) entry which is preliminary data.</text>
</comment>
<protein>
    <submittedName>
        <fullName evidence="2">Uncharacterized protein</fullName>
    </submittedName>
</protein>
<dbReference type="Proteomes" id="UP001066276">
    <property type="component" value="Chromosome 4_1"/>
</dbReference>
<dbReference type="EMBL" id="JANPWB010000007">
    <property type="protein sequence ID" value="KAJ1172514.1"/>
    <property type="molecule type" value="Genomic_DNA"/>
</dbReference>
<name>A0AAV7T856_PLEWA</name>
<evidence type="ECO:0000313" key="2">
    <source>
        <dbReference type="EMBL" id="KAJ1172514.1"/>
    </source>
</evidence>
<feature type="region of interest" description="Disordered" evidence="1">
    <location>
        <begin position="234"/>
        <end position="255"/>
    </location>
</feature>